<evidence type="ECO:0000256" key="26">
    <source>
        <dbReference type="SAM" id="Phobius"/>
    </source>
</evidence>
<comment type="catalytic activity">
    <reaction evidence="22">
        <text>4 Fe(2+) + O2 + 4 H(+) = 4 Fe(3+) + 2 H2O</text>
        <dbReference type="Rhea" id="RHEA:11148"/>
        <dbReference type="ChEBI" id="CHEBI:15377"/>
        <dbReference type="ChEBI" id="CHEBI:15378"/>
        <dbReference type="ChEBI" id="CHEBI:15379"/>
        <dbReference type="ChEBI" id="CHEBI:29033"/>
        <dbReference type="ChEBI" id="CHEBI:29034"/>
        <dbReference type="EC" id="1.16.3.1"/>
    </reaction>
    <physiologicalReaction direction="left-to-right" evidence="22">
        <dbReference type="Rhea" id="RHEA:11149"/>
    </physiologicalReaction>
</comment>
<dbReference type="InParanoid" id="A0A6P8RHL3"/>
<evidence type="ECO:0000256" key="2">
    <source>
        <dbReference type="ARBA" id="ARBA00010609"/>
    </source>
</evidence>
<organism evidence="30 31">
    <name type="scientific">Geotrypetes seraphini</name>
    <name type="common">Gaboon caecilian</name>
    <name type="synonym">Caecilia seraphini</name>
    <dbReference type="NCBI Taxonomy" id="260995"/>
    <lineage>
        <taxon>Eukaryota</taxon>
        <taxon>Metazoa</taxon>
        <taxon>Chordata</taxon>
        <taxon>Craniata</taxon>
        <taxon>Vertebrata</taxon>
        <taxon>Euteleostomi</taxon>
        <taxon>Amphibia</taxon>
        <taxon>Gymnophiona</taxon>
        <taxon>Geotrypetes</taxon>
    </lineage>
</organism>
<evidence type="ECO:0000256" key="24">
    <source>
        <dbReference type="ARBA" id="ARBA00065139"/>
    </source>
</evidence>
<comment type="subcellular location">
    <subcellularLocation>
        <location evidence="21">Basolateral cell membrane</location>
        <topology evidence="21">Single-pass type I membrane protein</topology>
    </subcellularLocation>
</comment>
<comment type="subunit">
    <text evidence="24">Part of a complex composed of SLC40A1/ferroportin, TF/transferrin and HEPH/hephaestin that transfers iron from cells to transferrin.</text>
</comment>
<feature type="domain" description="Plastocyanin-like" evidence="29">
    <location>
        <begin position="99"/>
        <end position="205"/>
    </location>
</feature>
<dbReference type="GO" id="GO:0005507">
    <property type="term" value="F:copper ion binding"/>
    <property type="evidence" value="ECO:0007669"/>
    <property type="project" value="InterPro"/>
</dbReference>
<comment type="similarity">
    <text evidence="2">Belongs to the multicopper oxidase family.</text>
</comment>
<evidence type="ECO:0000256" key="6">
    <source>
        <dbReference type="ARBA" id="ARBA00022496"/>
    </source>
</evidence>
<dbReference type="InterPro" id="IPR033138">
    <property type="entry name" value="Cu_oxidase_CS"/>
</dbReference>
<evidence type="ECO:0000256" key="15">
    <source>
        <dbReference type="ARBA" id="ARBA00023004"/>
    </source>
</evidence>
<keyword evidence="17" id="KW-0406">Ion transport</keyword>
<dbReference type="CTD" id="341208"/>
<keyword evidence="18 26" id="KW-0472">Membrane</keyword>
<keyword evidence="11" id="KW-0677">Repeat</keyword>
<dbReference type="InterPro" id="IPR045087">
    <property type="entry name" value="Cu-oxidase_fam"/>
</dbReference>
<evidence type="ECO:0000256" key="8">
    <source>
        <dbReference type="ARBA" id="ARBA00022692"/>
    </source>
</evidence>
<comment type="cofactor">
    <cofactor evidence="1">
        <name>Cu cation</name>
        <dbReference type="ChEBI" id="CHEBI:23378"/>
    </cofactor>
</comment>
<evidence type="ECO:0000256" key="1">
    <source>
        <dbReference type="ARBA" id="ARBA00001935"/>
    </source>
</evidence>
<dbReference type="EC" id="1.16.3.1" evidence="3"/>
<keyword evidence="13 26" id="KW-1133">Transmembrane helix</keyword>
<evidence type="ECO:0000256" key="17">
    <source>
        <dbReference type="ARBA" id="ARBA00023065"/>
    </source>
</evidence>
<dbReference type="InterPro" id="IPR002355">
    <property type="entry name" value="Cu_oxidase_Cu_BS"/>
</dbReference>
<evidence type="ECO:0000256" key="18">
    <source>
        <dbReference type="ARBA" id="ARBA00023136"/>
    </source>
</evidence>
<dbReference type="Pfam" id="PF07731">
    <property type="entry name" value="Cu-oxidase_2"/>
    <property type="match status" value="2"/>
</dbReference>
<dbReference type="Gene3D" id="2.60.40.420">
    <property type="entry name" value="Cupredoxins - blue copper proteins"/>
    <property type="match status" value="3"/>
</dbReference>
<dbReference type="PANTHER" id="PTHR11709">
    <property type="entry name" value="MULTI-COPPER OXIDASE"/>
    <property type="match status" value="1"/>
</dbReference>
<dbReference type="PROSITE" id="PS00080">
    <property type="entry name" value="MULTICOPPER_OXIDASE2"/>
    <property type="match status" value="1"/>
</dbReference>
<dbReference type="PROSITE" id="PS00079">
    <property type="entry name" value="MULTICOPPER_OXIDASE1"/>
    <property type="match status" value="3"/>
</dbReference>
<keyword evidence="5" id="KW-1003">Cell membrane</keyword>
<gene>
    <name evidence="31" type="primary">HEPHL1</name>
</gene>
<evidence type="ECO:0000256" key="12">
    <source>
        <dbReference type="ARBA" id="ARBA00022837"/>
    </source>
</evidence>
<dbReference type="KEGG" id="gsh:117362287"/>
<evidence type="ECO:0000256" key="3">
    <source>
        <dbReference type="ARBA" id="ARBA00013107"/>
    </source>
</evidence>
<dbReference type="GeneID" id="117362287"/>
<name>A0A6P8RHL3_GEOSA</name>
<dbReference type="InterPro" id="IPR011707">
    <property type="entry name" value="Cu-oxidase-like_N"/>
</dbReference>
<dbReference type="FunFam" id="2.60.40.420:FF:000002">
    <property type="entry name" value="Hephaestin like 1"/>
    <property type="match status" value="1"/>
</dbReference>
<reference evidence="31" key="1">
    <citation type="submission" date="2025-08" db="UniProtKB">
        <authorList>
            <consortium name="RefSeq"/>
        </authorList>
    </citation>
    <scope>IDENTIFICATION</scope>
</reference>
<keyword evidence="6" id="KW-0410">Iron transport</keyword>
<keyword evidence="10 27" id="KW-0732">Signal</keyword>
<evidence type="ECO:0000256" key="16">
    <source>
        <dbReference type="ARBA" id="ARBA00023053"/>
    </source>
</evidence>
<dbReference type="GO" id="GO:0006826">
    <property type="term" value="P:iron ion transport"/>
    <property type="evidence" value="ECO:0007669"/>
    <property type="project" value="UniProtKB-KW"/>
</dbReference>
<dbReference type="SUPFAM" id="SSF49503">
    <property type="entry name" value="Cupredoxins"/>
    <property type="match status" value="6"/>
</dbReference>
<dbReference type="Proteomes" id="UP000515159">
    <property type="component" value="Chromosome 6"/>
</dbReference>
<evidence type="ECO:0000256" key="10">
    <source>
        <dbReference type="ARBA" id="ARBA00022729"/>
    </source>
</evidence>
<dbReference type="InterPro" id="IPR011706">
    <property type="entry name" value="Cu-oxidase_C"/>
</dbReference>
<evidence type="ECO:0000256" key="7">
    <source>
        <dbReference type="ARBA" id="ARBA00022553"/>
    </source>
</evidence>
<evidence type="ECO:0000256" key="27">
    <source>
        <dbReference type="SAM" id="SignalP"/>
    </source>
</evidence>
<dbReference type="OrthoDB" id="2121828at2759"/>
<evidence type="ECO:0000256" key="4">
    <source>
        <dbReference type="ARBA" id="ARBA00022448"/>
    </source>
</evidence>
<keyword evidence="14" id="KW-0560">Oxidoreductase</keyword>
<evidence type="ECO:0000256" key="14">
    <source>
        <dbReference type="ARBA" id="ARBA00023002"/>
    </source>
</evidence>
<keyword evidence="16" id="KW-0915">Sodium</keyword>
<evidence type="ECO:0000259" key="28">
    <source>
        <dbReference type="Pfam" id="PF07731"/>
    </source>
</evidence>
<evidence type="ECO:0000259" key="29">
    <source>
        <dbReference type="Pfam" id="PF07732"/>
    </source>
</evidence>
<evidence type="ECO:0000256" key="21">
    <source>
        <dbReference type="ARBA" id="ARBA00023768"/>
    </source>
</evidence>
<keyword evidence="8 26" id="KW-0812">Transmembrane</keyword>
<evidence type="ECO:0000256" key="23">
    <source>
        <dbReference type="ARBA" id="ARBA00054029"/>
    </source>
</evidence>
<comment type="function">
    <text evidence="23">Plasma membrane ferroxidase that mediates the extracellular conversion of ferrous/Fe(2+) iron into its ferric/Fe(3+) form. Couples ferroportin which specifically exports ferrous/Fe(2+) iron from cells to transferrin that only binds and shuttles extracellular ferric/Fe(3+) iron throughout the body. By helping iron transfer from cells to blood mainly contributes to dietary iron absorption by the intestinal epithelium and more generally regulates iron levels in the body.</text>
</comment>
<keyword evidence="7" id="KW-0597">Phosphoprotein</keyword>
<evidence type="ECO:0000256" key="25">
    <source>
        <dbReference type="ARBA" id="ARBA00068243"/>
    </source>
</evidence>
<evidence type="ECO:0000256" key="9">
    <source>
        <dbReference type="ARBA" id="ARBA00022723"/>
    </source>
</evidence>
<evidence type="ECO:0000256" key="11">
    <source>
        <dbReference type="ARBA" id="ARBA00022737"/>
    </source>
</evidence>
<evidence type="ECO:0000256" key="13">
    <source>
        <dbReference type="ARBA" id="ARBA00022989"/>
    </source>
</evidence>
<keyword evidence="30" id="KW-1185">Reference proteome</keyword>
<dbReference type="Pfam" id="PF07732">
    <property type="entry name" value="Cu-oxidase_3"/>
    <property type="match status" value="3"/>
</dbReference>
<keyword evidence="19" id="KW-1015">Disulfide bond</keyword>
<keyword evidence="9" id="KW-0479">Metal-binding</keyword>
<dbReference type="AlphaFoldDB" id="A0A6P8RHL3"/>
<feature type="chain" id="PRO_5028350746" description="Hephaestin" evidence="27">
    <location>
        <begin position="25"/>
        <end position="1150"/>
    </location>
</feature>
<evidence type="ECO:0000256" key="5">
    <source>
        <dbReference type="ARBA" id="ARBA00022475"/>
    </source>
</evidence>
<feature type="signal peptide" evidence="27">
    <location>
        <begin position="1"/>
        <end position="24"/>
    </location>
</feature>
<dbReference type="RefSeq" id="XP_033804368.1">
    <property type="nucleotide sequence ID" value="XM_033948477.1"/>
</dbReference>
<evidence type="ECO:0000256" key="19">
    <source>
        <dbReference type="ARBA" id="ARBA00023157"/>
    </source>
</evidence>
<feature type="domain" description="Plastocyanin-like" evidence="29">
    <location>
        <begin position="456"/>
        <end position="563"/>
    </location>
</feature>
<sequence length="1150" mass="129657">MGPRAAVCAPALLLSALLFQAAEPASRSYYLGIVEEEWDYAPSGQNLIAGRDLAEDEQATVFLTREGNRIGRVYKKAIYRQFTDEAYTTEVHKPSWLGFLGPLLKAEVDDELVIHMKNFASRPYSLHPHGVFYEKDSEGALYPDGTAGKDKFDDIVLPGGTHTYKWIVKEQYAPTVDDPNCLTWAYHSHIDAPRDISSGLIGALLTCRKGTLAESTLNRTDVNKDFLLMFSVVDENLSWYLDDNIDTYCLEPGSVDKDDDDFKESNKMHAINGYLFGNLPGLEMCVGDSVSWHLFGMGNEVDVHSAYFHGHTIINRGHRADIINLFPASFVTAEMIVENPGKWMLNCQVNDHIQAGMRGLYEVKSCNSRVPASPLTGRERRYFIAAEMVLWAYGPQGFDKFSGQALNTRGSDSETFFGQGNDRIGGSYWKVHFTEFTDEMFTERKERPEAEAHMGILGPIIKAEVGDTLLVIFNNKADRNYSILPHGVSYNKIFEGTQYADEVQKMGAHVKPGETFTYTWTVPESVGPTASDPSCLTYLYYSAVDPVMDTNAGLVGPLLVCKRNTLNDDGTQKGVDKEFYLLFTVFDENLSWYLAKNIRMIAEDPLKIDTEDEHFQESNKMHAVNGFMYGNLPGLEMCQNDNISWHMIGLGTEVDLHGIYFQGNTIRLGGMTRDTLNLFPHSSITVSMQPDEVGSFELVCRTTDHFIGGMKQMYTVNNCGNTSASSHQYRMVRTYYIAAEEVEWDYSPDRRWELEKHNATEEESPGHIFVSRSEDQIGSKYKKVVYREYVNGDFGEAKTRALEEEHLGILGPIIRAEVGDVILVVFKNKANRPYSIHAHGIQEVNDGNENKVLVTDPGEVNLYRWNVPERSGPGSDDPNCTSWVYYSTVHFVKDMYSGLVGPLITCRRGVLNNIGLRKDVAREFALLFLVFDENKSWYLNENIANYLHKDPEDLEETEEFTESNLLHAINGKIYGNLHGLRMTEGEKSNWYLLGLGNEVDMHTVHFHAQSFLFKTQKEHRADVYDLFPGTFQTIELVAGNPGTWLLHCHVSDHIHAGMETTFTVHRKPALPPPLNSGEQTHTKDADGNQKIELLGRSLNTKEVNIALLSLFTIGVLLLVTVLLLFMALVLLRRRASYWSVRSPSFPVDNL</sequence>
<protein>
    <recommendedName>
        <fullName evidence="25">Hephaestin</fullName>
        <ecNumber evidence="3">1.16.3.1</ecNumber>
    </recommendedName>
</protein>
<feature type="domain" description="Plastocyanin-like" evidence="28">
    <location>
        <begin position="964"/>
        <end position="1065"/>
    </location>
</feature>
<keyword evidence="20" id="KW-0325">Glycoprotein</keyword>
<feature type="transmembrane region" description="Helical" evidence="26">
    <location>
        <begin position="1105"/>
        <end position="1131"/>
    </location>
</feature>
<dbReference type="FunFam" id="2.60.40.420:FF:000015">
    <property type="entry name" value="Ceruloplasmin"/>
    <property type="match status" value="1"/>
</dbReference>
<dbReference type="InterPro" id="IPR008972">
    <property type="entry name" value="Cupredoxin"/>
</dbReference>
<keyword evidence="4" id="KW-0813">Transport</keyword>
<dbReference type="GO" id="GO:0016323">
    <property type="term" value="C:basolateral plasma membrane"/>
    <property type="evidence" value="ECO:0007669"/>
    <property type="project" value="UniProtKB-SubCell"/>
</dbReference>
<evidence type="ECO:0000256" key="22">
    <source>
        <dbReference type="ARBA" id="ARBA00048206"/>
    </source>
</evidence>
<keyword evidence="15" id="KW-0408">Iron</keyword>
<evidence type="ECO:0000256" key="20">
    <source>
        <dbReference type="ARBA" id="ARBA00023180"/>
    </source>
</evidence>
<evidence type="ECO:0000313" key="30">
    <source>
        <dbReference type="Proteomes" id="UP000515159"/>
    </source>
</evidence>
<dbReference type="FunFam" id="2.60.40.420:FF:000075">
    <property type="entry name" value="hephaestin isoform X2"/>
    <property type="match status" value="1"/>
</dbReference>
<dbReference type="FunCoup" id="A0A6P8RHL3">
    <property type="interactions" value="574"/>
</dbReference>
<dbReference type="FunFam" id="2.60.40.420:FF:000009">
    <property type="entry name" value="Ceruloplasmin"/>
    <property type="match status" value="1"/>
</dbReference>
<proteinExistence type="inferred from homology"/>
<keyword evidence="12" id="KW-0106">Calcium</keyword>
<feature type="domain" description="Plastocyanin-like" evidence="28">
    <location>
        <begin position="272"/>
        <end position="363"/>
    </location>
</feature>
<evidence type="ECO:0000313" key="31">
    <source>
        <dbReference type="RefSeq" id="XP_033804368.1"/>
    </source>
</evidence>
<dbReference type="PANTHER" id="PTHR11709:SF233">
    <property type="entry name" value="FERROXIDASE HEPHL1"/>
    <property type="match status" value="1"/>
</dbReference>
<accession>A0A6P8RHL3</accession>
<feature type="domain" description="Plastocyanin-like" evidence="29">
    <location>
        <begin position="809"/>
        <end position="904"/>
    </location>
</feature>
<dbReference type="GO" id="GO:0004322">
    <property type="term" value="F:ferroxidase activity"/>
    <property type="evidence" value="ECO:0007669"/>
    <property type="project" value="UniProtKB-EC"/>
</dbReference>